<dbReference type="EMBL" id="BGZK01000208">
    <property type="protein sequence ID" value="GBP28552.1"/>
    <property type="molecule type" value="Genomic_DNA"/>
</dbReference>
<dbReference type="AlphaFoldDB" id="A0A4C1URE9"/>
<keyword evidence="2" id="KW-1185">Reference proteome</keyword>
<gene>
    <name evidence="1" type="ORF">EVAR_23017_1</name>
</gene>
<organism evidence="1 2">
    <name type="scientific">Eumeta variegata</name>
    <name type="common">Bagworm moth</name>
    <name type="synonym">Eumeta japonica</name>
    <dbReference type="NCBI Taxonomy" id="151549"/>
    <lineage>
        <taxon>Eukaryota</taxon>
        <taxon>Metazoa</taxon>
        <taxon>Ecdysozoa</taxon>
        <taxon>Arthropoda</taxon>
        <taxon>Hexapoda</taxon>
        <taxon>Insecta</taxon>
        <taxon>Pterygota</taxon>
        <taxon>Neoptera</taxon>
        <taxon>Endopterygota</taxon>
        <taxon>Lepidoptera</taxon>
        <taxon>Glossata</taxon>
        <taxon>Ditrysia</taxon>
        <taxon>Tineoidea</taxon>
        <taxon>Psychidae</taxon>
        <taxon>Oiketicinae</taxon>
        <taxon>Eumeta</taxon>
    </lineage>
</organism>
<evidence type="ECO:0000313" key="2">
    <source>
        <dbReference type="Proteomes" id="UP000299102"/>
    </source>
</evidence>
<accession>A0A4C1URE9</accession>
<protein>
    <submittedName>
        <fullName evidence="1">Uncharacterized protein</fullName>
    </submittedName>
</protein>
<dbReference type="Proteomes" id="UP000299102">
    <property type="component" value="Unassembled WGS sequence"/>
</dbReference>
<proteinExistence type="predicted"/>
<name>A0A4C1URE9_EUMVA</name>
<sequence length="236" mass="26569">MRNNTVQTQLDGDRVLVSKAMVNIAIVIFGRARAAVFRGTHCELGTHVESSAQAKKYYYGTVQNVRNRLKRWIWSRMADCTLTAWNLQGLCELSYRILKDCRRLSLYKHLPKRGIESGERREREGAGRGGTRQLNTQLDAFTLTLRIRNCWVNISLGGCKCYYTGLVGAHSKTFRRVSARSAKKGAFSDGPFRFGSRSNLFAIKIHIFVSKGCYCCALLRGDSGARRAAPTARSNY</sequence>
<evidence type="ECO:0000313" key="1">
    <source>
        <dbReference type="EMBL" id="GBP28552.1"/>
    </source>
</evidence>
<comment type="caution">
    <text evidence="1">The sequence shown here is derived from an EMBL/GenBank/DDBJ whole genome shotgun (WGS) entry which is preliminary data.</text>
</comment>
<reference evidence="1 2" key="1">
    <citation type="journal article" date="2019" name="Commun. Biol.">
        <title>The bagworm genome reveals a unique fibroin gene that provides high tensile strength.</title>
        <authorList>
            <person name="Kono N."/>
            <person name="Nakamura H."/>
            <person name="Ohtoshi R."/>
            <person name="Tomita M."/>
            <person name="Numata K."/>
            <person name="Arakawa K."/>
        </authorList>
    </citation>
    <scope>NUCLEOTIDE SEQUENCE [LARGE SCALE GENOMIC DNA]</scope>
</reference>